<dbReference type="EMBL" id="CP051177">
    <property type="protein sequence ID" value="QKX50905.1"/>
    <property type="molecule type" value="Genomic_DNA"/>
</dbReference>
<dbReference type="InterPro" id="IPR039532">
    <property type="entry name" value="TetR_C_Firmicutes"/>
</dbReference>
<dbReference type="InterPro" id="IPR009057">
    <property type="entry name" value="Homeodomain-like_sf"/>
</dbReference>
<organism evidence="4 5">
    <name type="scientific">Planococcus glaciei</name>
    <dbReference type="NCBI Taxonomy" id="459472"/>
    <lineage>
        <taxon>Bacteria</taxon>
        <taxon>Bacillati</taxon>
        <taxon>Bacillota</taxon>
        <taxon>Bacilli</taxon>
        <taxon>Bacillales</taxon>
        <taxon>Caryophanaceae</taxon>
        <taxon>Planococcus</taxon>
    </lineage>
</organism>
<reference evidence="5" key="1">
    <citation type="submission" date="2020-06" db="EMBL/GenBank/DDBJ databases">
        <title>Isolation of Planomicrobium glaciei.</title>
        <authorList>
            <person name="Malisova L."/>
            <person name="Safrankova R."/>
            <person name="Jakubu V."/>
            <person name="Spanelova P."/>
        </authorList>
    </citation>
    <scope>NUCLEOTIDE SEQUENCE [LARGE SCALE GENOMIC DNA]</scope>
    <source>
        <strain evidence="5">NRL-ATB46093</strain>
    </source>
</reference>
<dbReference type="Pfam" id="PF14278">
    <property type="entry name" value="TetR_C_8"/>
    <property type="match status" value="1"/>
</dbReference>
<dbReference type="AlphaFoldDB" id="A0A7H8QC20"/>
<dbReference type="InterPro" id="IPR001647">
    <property type="entry name" value="HTH_TetR"/>
</dbReference>
<dbReference type="SUPFAM" id="SSF46689">
    <property type="entry name" value="Homeodomain-like"/>
    <property type="match status" value="1"/>
</dbReference>
<dbReference type="RefSeq" id="WP_176294512.1">
    <property type="nucleotide sequence ID" value="NZ_CP051177.1"/>
</dbReference>
<gene>
    <name evidence="4" type="ORF">HF394_10110</name>
</gene>
<keyword evidence="1 2" id="KW-0238">DNA-binding</keyword>
<name>A0A7H8QC20_9BACL</name>
<dbReference type="InterPro" id="IPR050624">
    <property type="entry name" value="HTH-type_Tx_Regulator"/>
</dbReference>
<protein>
    <submittedName>
        <fullName evidence="4">TetR/AcrR family transcriptional regulator</fullName>
    </submittedName>
</protein>
<dbReference type="GO" id="GO:0003677">
    <property type="term" value="F:DNA binding"/>
    <property type="evidence" value="ECO:0007669"/>
    <property type="project" value="UniProtKB-UniRule"/>
</dbReference>
<dbReference type="PROSITE" id="PS50977">
    <property type="entry name" value="HTH_TETR_2"/>
    <property type="match status" value="1"/>
</dbReference>
<evidence type="ECO:0000259" key="3">
    <source>
        <dbReference type="PROSITE" id="PS50977"/>
    </source>
</evidence>
<evidence type="ECO:0000256" key="1">
    <source>
        <dbReference type="ARBA" id="ARBA00023125"/>
    </source>
</evidence>
<feature type="domain" description="HTH tetR-type" evidence="3">
    <location>
        <begin position="10"/>
        <end position="70"/>
    </location>
</feature>
<keyword evidence="5" id="KW-1185">Reference proteome</keyword>
<evidence type="ECO:0000256" key="2">
    <source>
        <dbReference type="PROSITE-ProRule" id="PRU00335"/>
    </source>
</evidence>
<evidence type="ECO:0000313" key="5">
    <source>
        <dbReference type="Proteomes" id="UP000509222"/>
    </source>
</evidence>
<dbReference type="Proteomes" id="UP000509222">
    <property type="component" value="Chromosome"/>
</dbReference>
<feature type="DNA-binding region" description="H-T-H motif" evidence="2">
    <location>
        <begin position="33"/>
        <end position="52"/>
    </location>
</feature>
<accession>A0A7H8QC20</accession>
<dbReference type="Gene3D" id="1.10.357.10">
    <property type="entry name" value="Tetracycline Repressor, domain 2"/>
    <property type="match status" value="1"/>
</dbReference>
<proteinExistence type="predicted"/>
<sequence length="195" mass="22954">MASIYDEMVEKTKEKIQQSFLQLLKEKNFMKVSVRDITEAAEINRGTFYLHYLDKYDLLDQMEEGLLLDLEKHLERLQPDVLLEEAEKGNISMHAVEVFRYIEMNAERFQVFLGGNNHIGFHKRLKRFFVDHFVDKMVKNENFFKGVAVPQDYLSSFATSAFLGLIEQWLENGLAETPSEMAEMYIHIIFFIKNL</sequence>
<dbReference type="PANTHER" id="PTHR43479:SF7">
    <property type="entry name" value="TETR-FAMILY TRANSCRIPTIONAL REGULATOR"/>
    <property type="match status" value="1"/>
</dbReference>
<evidence type="ECO:0000313" key="4">
    <source>
        <dbReference type="EMBL" id="QKX50905.1"/>
    </source>
</evidence>
<dbReference type="Pfam" id="PF00440">
    <property type="entry name" value="TetR_N"/>
    <property type="match status" value="1"/>
</dbReference>
<dbReference type="PANTHER" id="PTHR43479">
    <property type="entry name" value="ACREF/ENVCD OPERON REPRESSOR-RELATED"/>
    <property type="match status" value="1"/>
</dbReference>